<dbReference type="Proteomes" id="UP000315700">
    <property type="component" value="Chromosome"/>
</dbReference>
<name>A0A517SKT7_9PLAN</name>
<dbReference type="InterPro" id="IPR008972">
    <property type="entry name" value="Cupredoxin"/>
</dbReference>
<evidence type="ECO:0000313" key="1">
    <source>
        <dbReference type="EMBL" id="QDT56728.1"/>
    </source>
</evidence>
<dbReference type="KEGG" id="ccos:Pan44_47880"/>
<dbReference type="OrthoDB" id="9772097at2"/>
<gene>
    <name evidence="1" type="ORF">Pan44_47880</name>
</gene>
<dbReference type="SUPFAM" id="SSF49503">
    <property type="entry name" value="Cupredoxins"/>
    <property type="match status" value="1"/>
</dbReference>
<accession>A0A517SKT7</accession>
<dbReference type="EMBL" id="CP036271">
    <property type="protein sequence ID" value="QDT56728.1"/>
    <property type="molecule type" value="Genomic_DNA"/>
</dbReference>
<dbReference type="SUPFAM" id="SSF49464">
    <property type="entry name" value="Carboxypeptidase regulatory domain-like"/>
    <property type="match status" value="1"/>
</dbReference>
<proteinExistence type="predicted"/>
<dbReference type="RefSeq" id="WP_145034164.1">
    <property type="nucleotide sequence ID" value="NZ_CP036271.1"/>
</dbReference>
<reference evidence="1 2" key="1">
    <citation type="submission" date="2019-02" db="EMBL/GenBank/DDBJ databases">
        <title>Deep-cultivation of Planctomycetes and their phenomic and genomic characterization uncovers novel biology.</title>
        <authorList>
            <person name="Wiegand S."/>
            <person name="Jogler M."/>
            <person name="Boedeker C."/>
            <person name="Pinto D."/>
            <person name="Vollmers J."/>
            <person name="Rivas-Marin E."/>
            <person name="Kohn T."/>
            <person name="Peeters S.H."/>
            <person name="Heuer A."/>
            <person name="Rast P."/>
            <person name="Oberbeckmann S."/>
            <person name="Bunk B."/>
            <person name="Jeske O."/>
            <person name="Meyerdierks A."/>
            <person name="Storesund J.E."/>
            <person name="Kallscheuer N."/>
            <person name="Luecker S."/>
            <person name="Lage O.M."/>
            <person name="Pohl T."/>
            <person name="Merkel B.J."/>
            <person name="Hornburger P."/>
            <person name="Mueller R.-W."/>
            <person name="Bruemmer F."/>
            <person name="Labrenz M."/>
            <person name="Spormann A.M."/>
            <person name="Op den Camp H."/>
            <person name="Overmann J."/>
            <person name="Amann R."/>
            <person name="Jetten M.S.M."/>
            <person name="Mascher T."/>
            <person name="Medema M.H."/>
            <person name="Devos D.P."/>
            <person name="Kaster A.-K."/>
            <person name="Ovreas L."/>
            <person name="Rohde M."/>
            <person name="Galperin M.Y."/>
            <person name="Jogler C."/>
        </authorList>
    </citation>
    <scope>NUCLEOTIDE SEQUENCE [LARGE SCALE GENOMIC DNA]</scope>
    <source>
        <strain evidence="1 2">Pan44</strain>
    </source>
</reference>
<keyword evidence="2" id="KW-1185">Reference proteome</keyword>
<organism evidence="1 2">
    <name type="scientific">Caulifigura coniformis</name>
    <dbReference type="NCBI Taxonomy" id="2527983"/>
    <lineage>
        <taxon>Bacteria</taxon>
        <taxon>Pseudomonadati</taxon>
        <taxon>Planctomycetota</taxon>
        <taxon>Planctomycetia</taxon>
        <taxon>Planctomycetales</taxon>
        <taxon>Planctomycetaceae</taxon>
        <taxon>Caulifigura</taxon>
    </lineage>
</organism>
<protein>
    <submittedName>
        <fullName evidence="1">Uncharacterized protein</fullName>
    </submittedName>
</protein>
<dbReference type="Gene3D" id="2.60.40.420">
    <property type="entry name" value="Cupredoxins - blue copper proteins"/>
    <property type="match status" value="1"/>
</dbReference>
<sequence>MMSARSRQLSGIVGLALLAVSPMSGCGKPTTALGHGATAEPTVTVLLAEGGGAAEAAATPAASTAIAGYGTFKGRVVVNGAFSPLPALLAQGAPTKDAICSQKAVPDESVVVGSNNGLANVFIYLKKVPGGEVPPAPAEPISIDQQGCRFLPHAVICRVGQPLNFKNSDPVAHNTAFAPQSSAGFNQTIVANDQAGANYTYSKAEAVPVRAKCDYHAWMGSYHLPLAHPWGVVTGEDGSFEIKGVPGTTVEFVVWHEKADYISRSLKVTIPVDGEVVQEISVEAAKLAAK</sequence>
<dbReference type="InterPro" id="IPR008969">
    <property type="entry name" value="CarboxyPept-like_regulatory"/>
</dbReference>
<dbReference type="AlphaFoldDB" id="A0A517SKT7"/>
<evidence type="ECO:0000313" key="2">
    <source>
        <dbReference type="Proteomes" id="UP000315700"/>
    </source>
</evidence>
<dbReference type="InParanoid" id="A0A517SKT7"/>